<keyword evidence="5" id="KW-0574">Periplasm</keyword>
<evidence type="ECO:0000256" key="1">
    <source>
        <dbReference type="ARBA" id="ARBA00004418"/>
    </source>
</evidence>
<evidence type="ECO:0000259" key="10">
    <source>
        <dbReference type="Pfam" id="PF00345"/>
    </source>
</evidence>
<comment type="similarity">
    <text evidence="2 8">Belongs to the periplasmic pilus chaperone family.</text>
</comment>
<evidence type="ECO:0000256" key="3">
    <source>
        <dbReference type="ARBA" id="ARBA00022558"/>
    </source>
</evidence>
<accession>A0A2S5DL26</accession>
<dbReference type="AlphaFoldDB" id="A0A2S5DL26"/>
<evidence type="ECO:0000256" key="7">
    <source>
        <dbReference type="ARBA" id="ARBA00023319"/>
    </source>
</evidence>
<feature type="chain" id="PRO_5015696844" evidence="9">
    <location>
        <begin position="26"/>
        <end position="249"/>
    </location>
</feature>
<dbReference type="InterPro" id="IPR008962">
    <property type="entry name" value="PapD-like_sf"/>
</dbReference>
<dbReference type="Gene3D" id="2.60.40.10">
    <property type="entry name" value="Immunoglobulins"/>
    <property type="match status" value="2"/>
</dbReference>
<organism evidence="12 13">
    <name type="scientific">Chromobacterium alticapitis</name>
    <dbReference type="NCBI Taxonomy" id="2073169"/>
    <lineage>
        <taxon>Bacteria</taxon>
        <taxon>Pseudomonadati</taxon>
        <taxon>Pseudomonadota</taxon>
        <taxon>Betaproteobacteria</taxon>
        <taxon>Neisseriales</taxon>
        <taxon>Chromobacteriaceae</taxon>
        <taxon>Chromobacterium</taxon>
    </lineage>
</organism>
<gene>
    <name evidence="12" type="ORF">C2I19_02185</name>
</gene>
<dbReference type="Pfam" id="PF02753">
    <property type="entry name" value="PapD_C"/>
    <property type="match status" value="1"/>
</dbReference>
<dbReference type="Pfam" id="PF00345">
    <property type="entry name" value="PapD_N"/>
    <property type="match status" value="1"/>
</dbReference>
<dbReference type="PANTHER" id="PTHR30251">
    <property type="entry name" value="PILUS ASSEMBLY CHAPERONE"/>
    <property type="match status" value="1"/>
</dbReference>
<dbReference type="GO" id="GO:0030288">
    <property type="term" value="C:outer membrane-bounded periplasmic space"/>
    <property type="evidence" value="ECO:0007669"/>
    <property type="project" value="InterPro"/>
</dbReference>
<dbReference type="PROSITE" id="PS00635">
    <property type="entry name" value="PILI_CHAPERONE"/>
    <property type="match status" value="1"/>
</dbReference>
<keyword evidence="13" id="KW-1185">Reference proteome</keyword>
<dbReference type="SUPFAM" id="SSF49354">
    <property type="entry name" value="PapD-like"/>
    <property type="match status" value="1"/>
</dbReference>
<dbReference type="OrthoDB" id="9131059at2"/>
<evidence type="ECO:0000256" key="8">
    <source>
        <dbReference type="RuleBase" id="RU003918"/>
    </source>
</evidence>
<dbReference type="InterPro" id="IPR036316">
    <property type="entry name" value="Pili_assmbl_chap_C_dom_sf"/>
</dbReference>
<comment type="subcellular location">
    <subcellularLocation>
        <location evidence="1 8">Periplasm</location>
    </subcellularLocation>
</comment>
<dbReference type="PANTHER" id="PTHR30251:SF2">
    <property type="entry name" value="FIMBRIAL CHAPERONE YADV-RELATED"/>
    <property type="match status" value="1"/>
</dbReference>
<evidence type="ECO:0000259" key="11">
    <source>
        <dbReference type="Pfam" id="PF02753"/>
    </source>
</evidence>
<proteinExistence type="inferred from homology"/>
<evidence type="ECO:0000313" key="12">
    <source>
        <dbReference type="EMBL" id="POZ63729.1"/>
    </source>
</evidence>
<keyword evidence="7" id="KW-0393">Immunoglobulin domain</keyword>
<feature type="domain" description="Pili assembly chaperone C-terminal" evidence="11">
    <location>
        <begin position="178"/>
        <end position="241"/>
    </location>
</feature>
<comment type="caution">
    <text evidence="12">The sequence shown here is derived from an EMBL/GenBank/DDBJ whole genome shotgun (WGS) entry which is preliminary data.</text>
</comment>
<dbReference type="GO" id="GO:0071555">
    <property type="term" value="P:cell wall organization"/>
    <property type="evidence" value="ECO:0007669"/>
    <property type="project" value="InterPro"/>
</dbReference>
<dbReference type="InterPro" id="IPR001829">
    <property type="entry name" value="Pili_assmbl_chaperone_bac"/>
</dbReference>
<dbReference type="InterPro" id="IPR050643">
    <property type="entry name" value="Periplasmic_pilus_chap"/>
</dbReference>
<evidence type="ECO:0000256" key="4">
    <source>
        <dbReference type="ARBA" id="ARBA00022729"/>
    </source>
</evidence>
<keyword evidence="4 9" id="KW-0732">Signal</keyword>
<protein>
    <submittedName>
        <fullName evidence="12">Molecular chaperone EcpD</fullName>
    </submittedName>
</protein>
<keyword evidence="3" id="KW-1029">Fimbrium biogenesis</keyword>
<evidence type="ECO:0000256" key="6">
    <source>
        <dbReference type="ARBA" id="ARBA00023186"/>
    </source>
</evidence>
<dbReference type="InterPro" id="IPR018046">
    <property type="entry name" value="Pili_assmbl_chaperone_CS"/>
</dbReference>
<dbReference type="EMBL" id="PQWB01000010">
    <property type="protein sequence ID" value="POZ63729.1"/>
    <property type="molecule type" value="Genomic_DNA"/>
</dbReference>
<evidence type="ECO:0000256" key="9">
    <source>
        <dbReference type="SAM" id="SignalP"/>
    </source>
</evidence>
<dbReference type="InterPro" id="IPR016147">
    <property type="entry name" value="Pili_assmbl_chaperone_N"/>
</dbReference>
<dbReference type="InterPro" id="IPR013783">
    <property type="entry name" value="Ig-like_fold"/>
</dbReference>
<feature type="signal peptide" evidence="9">
    <location>
        <begin position="1"/>
        <end position="25"/>
    </location>
</feature>
<keyword evidence="6 8" id="KW-0143">Chaperone</keyword>
<dbReference type="Proteomes" id="UP000237082">
    <property type="component" value="Unassembled WGS sequence"/>
</dbReference>
<dbReference type="FunFam" id="2.60.40.10:FF:000458">
    <property type="entry name" value="Molecular chaperone FimC"/>
    <property type="match status" value="1"/>
</dbReference>
<dbReference type="InterPro" id="IPR016148">
    <property type="entry name" value="Pili_assmbl_chaperone_C"/>
</dbReference>
<evidence type="ECO:0000313" key="13">
    <source>
        <dbReference type="Proteomes" id="UP000237082"/>
    </source>
</evidence>
<evidence type="ECO:0000256" key="5">
    <source>
        <dbReference type="ARBA" id="ARBA00022764"/>
    </source>
</evidence>
<feature type="domain" description="Pili assembly chaperone N-terminal" evidence="10">
    <location>
        <begin position="27"/>
        <end position="149"/>
    </location>
</feature>
<reference evidence="13" key="1">
    <citation type="submission" date="2018-02" db="EMBL/GenBank/DDBJ databases">
        <authorList>
            <person name="O'Hara-Hanley K."/>
            <person name="Soby S."/>
        </authorList>
    </citation>
    <scope>NUCLEOTIDE SEQUENCE [LARGE SCALE GENOMIC DNA]</scope>
    <source>
        <strain evidence="13">MWU14-2602</strain>
    </source>
</reference>
<dbReference type="PRINTS" id="PR00969">
    <property type="entry name" value="CHAPERONPILI"/>
</dbReference>
<sequence length="249" mass="27092">MKAIMRRSLAGLALACCAAAQPAMANVVITGTRVVYNSDAREVTIKLNNPGKEPALVQAWTDRGNAKSTPDTADAPFVIMPPIFRVDPGKSQTLRMTFTQEALPQDRESLFWLNVLDVPPLPQKAGEASNFLQIAFRSRLKIFYRPTGLPGSPDEAADKVDWKLVKNASGKGYALRGHNGSPFHVSFNLTALLWNGREYKSDGGMIAPQASEDFELNGLSAAPAGKAMVKYETINDYGAPVSHQVELKF</sequence>
<dbReference type="SUPFAM" id="SSF49584">
    <property type="entry name" value="Periplasmic chaperone C-domain"/>
    <property type="match status" value="1"/>
</dbReference>
<name>A0A2S5DL26_9NEIS</name>
<evidence type="ECO:0000256" key="2">
    <source>
        <dbReference type="ARBA" id="ARBA00007399"/>
    </source>
</evidence>